<keyword evidence="3" id="KW-1185">Reference proteome</keyword>
<dbReference type="AlphaFoldDB" id="A0AAJ1SYH3"/>
<gene>
    <name evidence="2" type="ORF">J2T23_003968</name>
</gene>
<dbReference type="Proteomes" id="UP001239267">
    <property type="component" value="Unassembled WGS sequence"/>
</dbReference>
<dbReference type="EC" id="2.7.7.7" evidence="2"/>
<dbReference type="RefSeq" id="WP_307362845.1">
    <property type="nucleotide sequence ID" value="NZ_JAUSTB010000024.1"/>
</dbReference>
<name>A0AAJ1SYH3_9MICC</name>
<accession>A0AAJ1SYH3</accession>
<protein>
    <submittedName>
        <fullName evidence="2">DNA polymerase-3 subunit epsilon</fullName>
        <ecNumber evidence="2">2.7.7.7</ecNumber>
    </submittedName>
</protein>
<evidence type="ECO:0000313" key="3">
    <source>
        <dbReference type="Proteomes" id="UP001239267"/>
    </source>
</evidence>
<feature type="compositionally biased region" description="Basic and acidic residues" evidence="1">
    <location>
        <begin position="95"/>
        <end position="106"/>
    </location>
</feature>
<keyword evidence="2" id="KW-0548">Nucleotidyltransferase</keyword>
<dbReference type="EMBL" id="JAUSTB010000024">
    <property type="protein sequence ID" value="MDQ0148039.1"/>
    <property type="molecule type" value="Genomic_DNA"/>
</dbReference>
<organism evidence="2 3">
    <name type="scientific">Pseudarthrobacter niigatensis</name>
    <dbReference type="NCBI Taxonomy" id="369935"/>
    <lineage>
        <taxon>Bacteria</taxon>
        <taxon>Bacillati</taxon>
        <taxon>Actinomycetota</taxon>
        <taxon>Actinomycetes</taxon>
        <taxon>Micrococcales</taxon>
        <taxon>Micrococcaceae</taxon>
        <taxon>Pseudarthrobacter</taxon>
    </lineage>
</organism>
<evidence type="ECO:0000313" key="2">
    <source>
        <dbReference type="EMBL" id="MDQ0148039.1"/>
    </source>
</evidence>
<evidence type="ECO:0000256" key="1">
    <source>
        <dbReference type="SAM" id="MobiDB-lite"/>
    </source>
</evidence>
<proteinExistence type="predicted"/>
<dbReference type="GO" id="GO:0003887">
    <property type="term" value="F:DNA-directed DNA polymerase activity"/>
    <property type="evidence" value="ECO:0007669"/>
    <property type="project" value="UniProtKB-EC"/>
</dbReference>
<sequence>MTDQEPGLFDLPRAGIASPAIEDVPISPEQIASIRSALDKAGIVSMAERQEVIQSCVIRSISNIRELYSRDVRQVLARIEGWGSKSEPTSGSAWDNREEDTWIDKL</sequence>
<keyword evidence="2" id="KW-0808">Transferase</keyword>
<feature type="region of interest" description="Disordered" evidence="1">
    <location>
        <begin position="83"/>
        <end position="106"/>
    </location>
</feature>
<comment type="caution">
    <text evidence="2">The sequence shown here is derived from an EMBL/GenBank/DDBJ whole genome shotgun (WGS) entry which is preliminary data.</text>
</comment>
<reference evidence="2 3" key="1">
    <citation type="submission" date="2023-07" db="EMBL/GenBank/DDBJ databases">
        <title>Sorghum-associated microbial communities from plants grown in Nebraska, USA.</title>
        <authorList>
            <person name="Schachtman D."/>
        </authorList>
    </citation>
    <scope>NUCLEOTIDE SEQUENCE [LARGE SCALE GENOMIC DNA]</scope>
    <source>
        <strain evidence="2 3">DS1001</strain>
    </source>
</reference>